<evidence type="ECO:0000313" key="2">
    <source>
        <dbReference type="Proteomes" id="UP001501352"/>
    </source>
</evidence>
<protein>
    <submittedName>
        <fullName evidence="1">Uncharacterized protein</fullName>
    </submittedName>
</protein>
<keyword evidence="2" id="KW-1185">Reference proteome</keyword>
<organism evidence="1 2">
    <name type="scientific">Brevundimonas kwangchunensis</name>
    <dbReference type="NCBI Taxonomy" id="322163"/>
    <lineage>
        <taxon>Bacteria</taxon>
        <taxon>Pseudomonadati</taxon>
        <taxon>Pseudomonadota</taxon>
        <taxon>Alphaproteobacteria</taxon>
        <taxon>Caulobacterales</taxon>
        <taxon>Caulobacteraceae</taxon>
        <taxon>Brevundimonas</taxon>
    </lineage>
</organism>
<dbReference type="Proteomes" id="UP001501352">
    <property type="component" value="Unassembled WGS sequence"/>
</dbReference>
<proteinExistence type="predicted"/>
<accession>A0ABN1GP51</accession>
<reference evidence="1 2" key="1">
    <citation type="journal article" date="2019" name="Int. J. Syst. Evol. Microbiol.">
        <title>The Global Catalogue of Microorganisms (GCM) 10K type strain sequencing project: providing services to taxonomists for standard genome sequencing and annotation.</title>
        <authorList>
            <consortium name="The Broad Institute Genomics Platform"/>
            <consortium name="The Broad Institute Genome Sequencing Center for Infectious Disease"/>
            <person name="Wu L."/>
            <person name="Ma J."/>
        </authorList>
    </citation>
    <scope>NUCLEOTIDE SEQUENCE [LARGE SCALE GENOMIC DNA]</scope>
    <source>
        <strain evidence="1 2">JCM 12928</strain>
    </source>
</reference>
<comment type="caution">
    <text evidence="1">The sequence shown here is derived from an EMBL/GenBank/DDBJ whole genome shotgun (WGS) entry which is preliminary data.</text>
</comment>
<dbReference type="EMBL" id="BAAAGA010000001">
    <property type="protein sequence ID" value="GAA0615124.1"/>
    <property type="molecule type" value="Genomic_DNA"/>
</dbReference>
<evidence type="ECO:0000313" key="1">
    <source>
        <dbReference type="EMBL" id="GAA0615124.1"/>
    </source>
</evidence>
<gene>
    <name evidence="1" type="ORF">GCM10009422_07670</name>
</gene>
<name>A0ABN1GP51_9CAUL</name>
<dbReference type="RefSeq" id="WP_343790630.1">
    <property type="nucleotide sequence ID" value="NZ_BAAAGA010000001.1"/>
</dbReference>
<sequence length="177" mass="19761">MTDVGFDGTPTDADRAALVAFLSRLRDDLAIVLATEESTQEDNPFPELFELEEAKALARRAFEDGVVQNLGRMIRVLERDDPRLGRNLRRFGLTGANLEFKLWTADRHRETAQTFLPRSAREALAAVARYFGVSSSIVGSIAAAFDSMPPWAKFLAEMVKEFLDMLETLASAHGDRR</sequence>